<dbReference type="AlphaFoldDB" id="A0A0F6Z5B9"/>
<gene>
    <name evidence="2" type="ORF">YH66_06995</name>
</gene>
<dbReference type="InterPro" id="IPR003607">
    <property type="entry name" value="HD/PDEase_dom"/>
</dbReference>
<evidence type="ECO:0000313" key="3">
    <source>
        <dbReference type="Proteomes" id="UP000034037"/>
    </source>
</evidence>
<dbReference type="GO" id="GO:0008893">
    <property type="term" value="F:guanosine-3',5'-bis(diphosphate) 3'-diphosphatase activity"/>
    <property type="evidence" value="ECO:0007669"/>
    <property type="project" value="TreeGrafter"/>
</dbReference>
<dbReference type="PATRIC" id="fig|92706.3.peg.1452"/>
<dbReference type="Proteomes" id="UP000034037">
    <property type="component" value="Chromosome"/>
</dbReference>
<dbReference type="PANTHER" id="PTHR46246">
    <property type="entry name" value="GUANOSINE-3',5'-BIS(DIPHOSPHATE) 3'-PYROPHOSPHOHYDROLASE MESH1"/>
    <property type="match status" value="1"/>
</dbReference>
<proteinExistence type="predicted"/>
<evidence type="ECO:0000259" key="1">
    <source>
        <dbReference type="SMART" id="SM00471"/>
    </source>
</evidence>
<accession>A0A0F6Z5B9</accession>
<dbReference type="HOGENOM" id="CLU_084517_2_1_11"/>
<dbReference type="CDD" id="cd00077">
    <property type="entry name" value="HDc"/>
    <property type="match status" value="1"/>
</dbReference>
<keyword evidence="2" id="KW-0378">Hydrolase</keyword>
<reference evidence="2 3" key="1">
    <citation type="submission" date="2015-04" db="EMBL/GenBank/DDBJ databases">
        <title>Complete Genome Sequence of Brevibacterium flavum ATCC 15168.</title>
        <authorList>
            <person name="Ahn J."/>
            <person name="Park G."/>
            <person name="Jeon W."/>
            <person name="Jang Y."/>
            <person name="Jang M."/>
            <person name="Lee H."/>
            <person name="Lee H."/>
        </authorList>
    </citation>
    <scope>NUCLEOTIDE SEQUENCE [LARGE SCALE GENOMIC DNA]</scope>
    <source>
        <strain evidence="2 3">ATCC 15168</strain>
    </source>
</reference>
<dbReference type="Gene3D" id="1.10.3210.10">
    <property type="entry name" value="Hypothetical protein af1432"/>
    <property type="match status" value="1"/>
</dbReference>
<dbReference type="SUPFAM" id="SSF109604">
    <property type="entry name" value="HD-domain/PDEase-like"/>
    <property type="match status" value="1"/>
</dbReference>
<dbReference type="SMART" id="SM00471">
    <property type="entry name" value="HDc"/>
    <property type="match status" value="1"/>
</dbReference>
<evidence type="ECO:0000313" key="2">
    <source>
        <dbReference type="EMBL" id="AKF27310.1"/>
    </source>
</evidence>
<organism evidence="2 3">
    <name type="scientific">[Brevibacterium] flavum</name>
    <dbReference type="NCBI Taxonomy" id="92706"/>
    <lineage>
        <taxon>Bacteria</taxon>
        <taxon>Bacillati</taxon>
        <taxon>Actinomycetota</taxon>
        <taxon>Actinomycetes</taxon>
        <taxon>Mycobacteriales</taxon>
        <taxon>Corynebacteriaceae</taxon>
        <taxon>Corynebacterium</taxon>
    </lineage>
</organism>
<keyword evidence="3" id="KW-1185">Reference proteome</keyword>
<dbReference type="InterPro" id="IPR052194">
    <property type="entry name" value="MESH1"/>
</dbReference>
<name>A0A0F6Z5B9_9CORY</name>
<dbReference type="EMBL" id="CP011309">
    <property type="protein sequence ID" value="AKF27310.1"/>
    <property type="molecule type" value="Genomic_DNA"/>
</dbReference>
<dbReference type="PANTHER" id="PTHR46246:SF1">
    <property type="entry name" value="GUANOSINE-3',5'-BIS(DIPHOSPHATE) 3'-PYROPHOSPHOHYDROLASE MESH1"/>
    <property type="match status" value="1"/>
</dbReference>
<feature type="domain" description="HD/PDEase" evidence="1">
    <location>
        <begin position="27"/>
        <end position="136"/>
    </location>
</feature>
<sequence>MNTLSPRLRKAMNTAAWAHRHHVRKGGGIPYVSHLYSVMYLLASVTNDEDVLIAGLLHDTLEDVPEEYNSAQLEADFGPRVRGLVEELTKQPLKSWKARADAYLLHLSAGASLEAVLISTADKLHNLMSILDDLEIHGEDLWQRFNASKEQQIWWYSEVYQISLQRLGFNELNKQLGWCVEKLLKQSA</sequence>
<protein>
    <submittedName>
        <fullName evidence="2">Guanosine polyphosphate pyrophosphohydrolase</fullName>
    </submittedName>
</protein>
<dbReference type="Pfam" id="PF13328">
    <property type="entry name" value="HD_4"/>
    <property type="match status" value="1"/>
</dbReference>
<dbReference type="RefSeq" id="WP_003861495.1">
    <property type="nucleotide sequence ID" value="NZ_CP011309.1"/>
</dbReference>